<evidence type="ECO:0000313" key="2">
    <source>
        <dbReference type="EMBL" id="MFD1938212.1"/>
    </source>
</evidence>
<proteinExistence type="predicted"/>
<comment type="caution">
    <text evidence="2">The sequence shown here is derived from an EMBL/GenBank/DDBJ whole genome shotgun (WGS) entry which is preliminary data.</text>
</comment>
<sequence length="98" mass="11242">MRTVFAVTVAAASLLLATLPPAASASSTARPYCNEKHPPKNRYYYKHKNHWDCVGEHLTCSKEQRGAYGYSMNHAPHSRKLRCVFWTDAYRWKPVRTS</sequence>
<evidence type="ECO:0000313" key="3">
    <source>
        <dbReference type="Proteomes" id="UP001597368"/>
    </source>
</evidence>
<feature type="signal peptide" evidence="1">
    <location>
        <begin position="1"/>
        <end position="25"/>
    </location>
</feature>
<dbReference type="Proteomes" id="UP001597368">
    <property type="component" value="Unassembled WGS sequence"/>
</dbReference>
<keyword evidence="1" id="KW-0732">Signal</keyword>
<keyword evidence="3" id="KW-1185">Reference proteome</keyword>
<organism evidence="2 3">
    <name type="scientific">Nonomuraea mangrovi</name>
    <dbReference type="NCBI Taxonomy" id="2316207"/>
    <lineage>
        <taxon>Bacteria</taxon>
        <taxon>Bacillati</taxon>
        <taxon>Actinomycetota</taxon>
        <taxon>Actinomycetes</taxon>
        <taxon>Streptosporangiales</taxon>
        <taxon>Streptosporangiaceae</taxon>
        <taxon>Nonomuraea</taxon>
    </lineage>
</organism>
<protein>
    <recommendedName>
        <fullName evidence="4">Secreted protein</fullName>
    </recommendedName>
</protein>
<feature type="chain" id="PRO_5046912482" description="Secreted protein" evidence="1">
    <location>
        <begin position="26"/>
        <end position="98"/>
    </location>
</feature>
<gene>
    <name evidence="2" type="ORF">ACFSKW_42720</name>
</gene>
<accession>A0ABW4T9Z9</accession>
<evidence type="ECO:0008006" key="4">
    <source>
        <dbReference type="Google" id="ProtNLM"/>
    </source>
</evidence>
<evidence type="ECO:0000256" key="1">
    <source>
        <dbReference type="SAM" id="SignalP"/>
    </source>
</evidence>
<name>A0ABW4T9Z9_9ACTN</name>
<dbReference type="EMBL" id="JBHUFV010000061">
    <property type="protein sequence ID" value="MFD1938212.1"/>
    <property type="molecule type" value="Genomic_DNA"/>
</dbReference>
<dbReference type="RefSeq" id="WP_379580068.1">
    <property type="nucleotide sequence ID" value="NZ_JBHUFV010000061.1"/>
</dbReference>
<reference evidence="3" key="1">
    <citation type="journal article" date="2019" name="Int. J. Syst. Evol. Microbiol.">
        <title>The Global Catalogue of Microorganisms (GCM) 10K type strain sequencing project: providing services to taxonomists for standard genome sequencing and annotation.</title>
        <authorList>
            <consortium name="The Broad Institute Genomics Platform"/>
            <consortium name="The Broad Institute Genome Sequencing Center for Infectious Disease"/>
            <person name="Wu L."/>
            <person name="Ma J."/>
        </authorList>
    </citation>
    <scope>NUCLEOTIDE SEQUENCE [LARGE SCALE GENOMIC DNA]</scope>
    <source>
        <strain evidence="3">ICMP 6774ER</strain>
    </source>
</reference>